<keyword evidence="5" id="KW-0460">Magnesium</keyword>
<dbReference type="Gene3D" id="1.10.600.10">
    <property type="entry name" value="Farnesyl Diphosphate Synthase"/>
    <property type="match status" value="1"/>
</dbReference>
<gene>
    <name evidence="7" type="ORF">WJU22_17725</name>
</gene>
<dbReference type="SFLD" id="SFLDS00005">
    <property type="entry name" value="Isoprenoid_Synthase_Type_I"/>
    <property type="match status" value="1"/>
</dbReference>
<keyword evidence="4" id="KW-0479">Metal-binding</keyword>
<organism evidence="7 8">
    <name type="scientific">Chitinophaga caseinilytica</name>
    <dbReference type="NCBI Taxonomy" id="2267521"/>
    <lineage>
        <taxon>Bacteria</taxon>
        <taxon>Pseudomonadati</taxon>
        <taxon>Bacteroidota</taxon>
        <taxon>Chitinophagia</taxon>
        <taxon>Chitinophagales</taxon>
        <taxon>Chitinophagaceae</taxon>
        <taxon>Chitinophaga</taxon>
    </lineage>
</organism>
<evidence type="ECO:0000256" key="2">
    <source>
        <dbReference type="ARBA" id="ARBA00006706"/>
    </source>
</evidence>
<dbReference type="SUPFAM" id="SSF48576">
    <property type="entry name" value="Terpenoid synthases"/>
    <property type="match status" value="1"/>
</dbReference>
<sequence>MHSFKELSAKFEQQFSQRQFPEHPANLYDPAQYILGIGGKRIRPVLCLLGNELFADLEPDAFHAANAVELFHNFTLIHDDIMDKAPLRRGMPTVHTKYSDSAAILAGDVMLIHSYEHLNKIAGKYRQKIVSVFNRAAREVCEGQQLDMDMEQTAPEQVKYEDYVNMIALKTSVLLAASLQMGAICGGGSEGNQQHLYEFGKNVGIAFQIQDDYLDAFGDPDKFGKQQGGDILVNKKTFLLLKALELCNGTQRQKLHELLQTSPADKVASVLQIFRDCRVDAWAEKEKERFSQIAYEHLDAIAVISGRKQPLRELADFLLVRQH</sequence>
<evidence type="ECO:0000256" key="4">
    <source>
        <dbReference type="ARBA" id="ARBA00022723"/>
    </source>
</evidence>
<dbReference type="EMBL" id="CP150096">
    <property type="protein sequence ID" value="WZN44738.1"/>
    <property type="molecule type" value="Genomic_DNA"/>
</dbReference>
<evidence type="ECO:0000313" key="7">
    <source>
        <dbReference type="EMBL" id="WZN44738.1"/>
    </source>
</evidence>
<accession>A0ABZ2YZ77</accession>
<evidence type="ECO:0000313" key="8">
    <source>
        <dbReference type="Proteomes" id="UP001449657"/>
    </source>
</evidence>
<protein>
    <submittedName>
        <fullName evidence="7">Polyprenyl synthetase family protein</fullName>
    </submittedName>
</protein>
<dbReference type="PROSITE" id="PS00723">
    <property type="entry name" value="POLYPRENYL_SYNTHASE_1"/>
    <property type="match status" value="1"/>
</dbReference>
<name>A0ABZ2YZ77_9BACT</name>
<dbReference type="InterPro" id="IPR000092">
    <property type="entry name" value="Polyprenyl_synt"/>
</dbReference>
<dbReference type="PANTHER" id="PTHR12001">
    <property type="entry name" value="GERANYLGERANYL PYROPHOSPHATE SYNTHASE"/>
    <property type="match status" value="1"/>
</dbReference>
<dbReference type="PROSITE" id="PS00444">
    <property type="entry name" value="POLYPRENYL_SYNTHASE_2"/>
    <property type="match status" value="1"/>
</dbReference>
<dbReference type="Pfam" id="PF00348">
    <property type="entry name" value="polyprenyl_synt"/>
    <property type="match status" value="1"/>
</dbReference>
<reference evidence="7 8" key="1">
    <citation type="submission" date="2024-03" db="EMBL/GenBank/DDBJ databases">
        <title>Chitinophaga caseinilytica sp. nov., a casein hydrolysing bacterium isolated from forest soil.</title>
        <authorList>
            <person name="Lee D.S."/>
            <person name="Han D.M."/>
            <person name="Baek J.H."/>
            <person name="Choi D.G."/>
            <person name="Jeon J.H."/>
            <person name="Jeon C.O."/>
        </authorList>
    </citation>
    <scope>NUCLEOTIDE SEQUENCE [LARGE SCALE GENOMIC DNA]</scope>
    <source>
        <strain evidence="7 8">KACC 19118</strain>
    </source>
</reference>
<evidence type="ECO:0000256" key="6">
    <source>
        <dbReference type="RuleBase" id="RU004466"/>
    </source>
</evidence>
<comment type="cofactor">
    <cofactor evidence="1">
        <name>Mg(2+)</name>
        <dbReference type="ChEBI" id="CHEBI:18420"/>
    </cofactor>
</comment>
<proteinExistence type="inferred from homology"/>
<dbReference type="Proteomes" id="UP001449657">
    <property type="component" value="Chromosome"/>
</dbReference>
<evidence type="ECO:0000256" key="3">
    <source>
        <dbReference type="ARBA" id="ARBA00022679"/>
    </source>
</evidence>
<dbReference type="PANTHER" id="PTHR12001:SF85">
    <property type="entry name" value="SHORT CHAIN ISOPRENYL DIPHOSPHATE SYNTHASE"/>
    <property type="match status" value="1"/>
</dbReference>
<dbReference type="InterPro" id="IPR033749">
    <property type="entry name" value="Polyprenyl_synt_CS"/>
</dbReference>
<dbReference type="RefSeq" id="WP_341839506.1">
    <property type="nucleotide sequence ID" value="NZ_CP149792.1"/>
</dbReference>
<dbReference type="SFLD" id="SFLDG01017">
    <property type="entry name" value="Polyprenyl_Transferase_Like"/>
    <property type="match status" value="1"/>
</dbReference>
<evidence type="ECO:0000256" key="1">
    <source>
        <dbReference type="ARBA" id="ARBA00001946"/>
    </source>
</evidence>
<dbReference type="CDD" id="cd00685">
    <property type="entry name" value="Trans_IPPS_HT"/>
    <property type="match status" value="1"/>
</dbReference>
<keyword evidence="8" id="KW-1185">Reference proteome</keyword>
<keyword evidence="3 6" id="KW-0808">Transferase</keyword>
<dbReference type="InterPro" id="IPR008949">
    <property type="entry name" value="Isoprenoid_synthase_dom_sf"/>
</dbReference>
<evidence type="ECO:0000256" key="5">
    <source>
        <dbReference type="ARBA" id="ARBA00022842"/>
    </source>
</evidence>
<comment type="similarity">
    <text evidence="2 6">Belongs to the FPP/GGPP synthase family.</text>
</comment>